<evidence type="ECO:0000256" key="1">
    <source>
        <dbReference type="SAM" id="MobiDB-lite"/>
    </source>
</evidence>
<sequence length="431" mass="48556">MALYSWRNPLERRMSVGTHEPTAESSGGTNGREVVPPLQTSGPAAKPKIRKRCSEARESYKRRRGMGISAHDLTKKIRKLDLFPEISKELAIEVEEALKDLQQYEENSKKYPDQSFPNPMDRTVLPRLPTEDEYAEALKEVQDNFRTIDHGYVRIFDAKSVNIICIVMYTKLSDLNQCLRPQLDFLCEFLHGCKSFIIPPTSEDPPEGYFMSAMGWSQNMTRLKILDQYRDEKAIETNREVYDQLMAGSEKAGGTLWNMYNRLASRVAEKTMKHFKKPSGTLPADKDLPAVDANDDESTNQVAGNLAFPTNGFYADHYWDKETLPKPPTAFALVLPTSKSTGQIKSRSEGYQVDHGQLVFPDVKIALTFPPDTVCEIVFQPHEYAHGTMKAKAFGDSSRLGICIQAAPSSTYVVNKLLEVPPNEETSTSEK</sequence>
<evidence type="ECO:0000313" key="3">
    <source>
        <dbReference type="EMBL" id="KAA1106811.1"/>
    </source>
</evidence>
<dbReference type="Pfam" id="PF20515">
    <property type="entry name" value="2OG-FeII_Oxy_6"/>
    <property type="match status" value="1"/>
</dbReference>
<feature type="domain" description="Tet-like 2OG-Fe(II) oxygenase" evidence="2">
    <location>
        <begin position="181"/>
        <end position="391"/>
    </location>
</feature>
<proteinExistence type="predicted"/>
<organism evidence="3 4">
    <name type="scientific">Puccinia graminis f. sp. tritici</name>
    <dbReference type="NCBI Taxonomy" id="56615"/>
    <lineage>
        <taxon>Eukaryota</taxon>
        <taxon>Fungi</taxon>
        <taxon>Dikarya</taxon>
        <taxon>Basidiomycota</taxon>
        <taxon>Pucciniomycotina</taxon>
        <taxon>Pucciniomycetes</taxon>
        <taxon>Pucciniales</taxon>
        <taxon>Pucciniaceae</taxon>
        <taxon>Puccinia</taxon>
    </lineage>
</organism>
<dbReference type="EMBL" id="VDEP01000309">
    <property type="protein sequence ID" value="KAA1106811.1"/>
    <property type="molecule type" value="Genomic_DNA"/>
</dbReference>
<accession>A0A5B0Q0T3</accession>
<name>A0A5B0Q0T3_PUCGR</name>
<dbReference type="InterPro" id="IPR046798">
    <property type="entry name" value="2OG-FeII_Oxy_6"/>
</dbReference>
<dbReference type="AlphaFoldDB" id="A0A5B0Q0T3"/>
<feature type="region of interest" description="Disordered" evidence="1">
    <location>
        <begin position="14"/>
        <end position="61"/>
    </location>
</feature>
<reference evidence="3 4" key="1">
    <citation type="submission" date="2019-05" db="EMBL/GenBank/DDBJ databases">
        <title>Emergence of the Ug99 lineage of the wheat stem rust pathogen through somatic hybridization.</title>
        <authorList>
            <person name="Li F."/>
            <person name="Upadhyaya N.M."/>
            <person name="Sperschneider J."/>
            <person name="Matny O."/>
            <person name="Nguyen-Phuc H."/>
            <person name="Mago R."/>
            <person name="Raley C."/>
            <person name="Miller M.E."/>
            <person name="Silverstein K.A.T."/>
            <person name="Henningsen E."/>
            <person name="Hirsch C.D."/>
            <person name="Visser B."/>
            <person name="Pretorius Z.A."/>
            <person name="Steffenson B.J."/>
            <person name="Schwessinger B."/>
            <person name="Dodds P.N."/>
            <person name="Figueroa M."/>
        </authorList>
    </citation>
    <scope>NUCLEOTIDE SEQUENCE [LARGE SCALE GENOMIC DNA]</scope>
    <source>
        <strain evidence="3 4">Ug99</strain>
    </source>
</reference>
<dbReference type="Proteomes" id="UP000325313">
    <property type="component" value="Unassembled WGS sequence"/>
</dbReference>
<protein>
    <recommendedName>
        <fullName evidence="2">Tet-like 2OG-Fe(II) oxygenase domain-containing protein</fullName>
    </recommendedName>
</protein>
<comment type="caution">
    <text evidence="3">The sequence shown here is derived from an EMBL/GenBank/DDBJ whole genome shotgun (WGS) entry which is preliminary data.</text>
</comment>
<evidence type="ECO:0000259" key="2">
    <source>
        <dbReference type="Pfam" id="PF20515"/>
    </source>
</evidence>
<gene>
    <name evidence="3" type="ORF">PGTUg99_009243</name>
</gene>
<evidence type="ECO:0000313" key="4">
    <source>
        <dbReference type="Proteomes" id="UP000325313"/>
    </source>
</evidence>